<name>A0A5B7H7C3_PORTR</name>
<evidence type="ECO:0000313" key="2">
    <source>
        <dbReference type="Proteomes" id="UP000324222"/>
    </source>
</evidence>
<keyword evidence="2" id="KW-1185">Reference proteome</keyword>
<protein>
    <submittedName>
        <fullName evidence="1">Uncharacterized protein</fullName>
    </submittedName>
</protein>
<reference evidence="1 2" key="1">
    <citation type="submission" date="2019-05" db="EMBL/GenBank/DDBJ databases">
        <title>Another draft genome of Portunus trituberculatus and its Hox gene families provides insights of decapod evolution.</title>
        <authorList>
            <person name="Jeong J.-H."/>
            <person name="Song I."/>
            <person name="Kim S."/>
            <person name="Choi T."/>
            <person name="Kim D."/>
            <person name="Ryu S."/>
            <person name="Kim W."/>
        </authorList>
    </citation>
    <scope>NUCLEOTIDE SEQUENCE [LARGE SCALE GENOMIC DNA]</scope>
    <source>
        <tissue evidence="1">Muscle</tissue>
    </source>
</reference>
<evidence type="ECO:0000313" key="1">
    <source>
        <dbReference type="EMBL" id="MPC65846.1"/>
    </source>
</evidence>
<dbReference type="AlphaFoldDB" id="A0A5B7H7C3"/>
<comment type="caution">
    <text evidence="1">The sequence shown here is derived from an EMBL/GenBank/DDBJ whole genome shotgun (WGS) entry which is preliminary data.</text>
</comment>
<dbReference type="EMBL" id="VSRR010023915">
    <property type="protein sequence ID" value="MPC65846.1"/>
    <property type="molecule type" value="Genomic_DNA"/>
</dbReference>
<organism evidence="1 2">
    <name type="scientific">Portunus trituberculatus</name>
    <name type="common">Swimming crab</name>
    <name type="synonym">Neptunus trituberculatus</name>
    <dbReference type="NCBI Taxonomy" id="210409"/>
    <lineage>
        <taxon>Eukaryota</taxon>
        <taxon>Metazoa</taxon>
        <taxon>Ecdysozoa</taxon>
        <taxon>Arthropoda</taxon>
        <taxon>Crustacea</taxon>
        <taxon>Multicrustacea</taxon>
        <taxon>Malacostraca</taxon>
        <taxon>Eumalacostraca</taxon>
        <taxon>Eucarida</taxon>
        <taxon>Decapoda</taxon>
        <taxon>Pleocyemata</taxon>
        <taxon>Brachyura</taxon>
        <taxon>Eubrachyura</taxon>
        <taxon>Portunoidea</taxon>
        <taxon>Portunidae</taxon>
        <taxon>Portuninae</taxon>
        <taxon>Portunus</taxon>
    </lineage>
</organism>
<accession>A0A5B7H7C3</accession>
<sequence>MPLAVKSISETTGHLVFSPNPNLMDMVELEQLYVSEPKYDQPDKLLFGHGDTERLALPDLTARKTTCCGYCQDKYICICSMDHDLPVALLVCVRHEQLHPIVIFLV</sequence>
<proteinExistence type="predicted"/>
<gene>
    <name evidence="1" type="ORF">E2C01_059982</name>
</gene>
<dbReference type="Proteomes" id="UP000324222">
    <property type="component" value="Unassembled WGS sequence"/>
</dbReference>